<sequence>CLGPGAAGAAPSASASAARPSASSVRRSQKGTAPDLRFVGSPPTLEHGGGGLPHSKWGEGNRAGIVGRNTAIKLDRREYGSFASTGPGSRRIFCSHFLDVIDVGFVHHHDVNAVGLTNGAGLAPNQPHHQGRTTRRRPRSLWTLIVVAPVSACLFFASLSLQSRLRVPPDNGGGVDAVGSLPVSASAGNAIVTEPWASPYQVDCGAVATAPEAGEGGNDGGGGVFVTTKTDPPFRMNIHDPSREIQQKGCWECKHINDMAAALRTYDGAYFLDVGGNIGMWSLTAASLDRRVFTIEALPANVERICGSVRANPPMAGRIGVLNVAATSEPKTFKFSVPAGNMGGTRVIDAGGGGSNDDEVTVRGATIDSLKLPTDIPVVMKVDVEGHELQALWGAMEFLKKADVVYAAMELRPKLDADERWGTIFRVLTDKGLRPHRVNYEDETPLDVDDLGSWKHFKHPIVKYYDVVWRKDEA</sequence>
<dbReference type="InterPro" id="IPR029063">
    <property type="entry name" value="SAM-dependent_MTases_sf"/>
</dbReference>
<feature type="region of interest" description="Disordered" evidence="1">
    <location>
        <begin position="1"/>
        <end position="60"/>
    </location>
</feature>
<dbReference type="Proteomes" id="UP000266841">
    <property type="component" value="Unassembled WGS sequence"/>
</dbReference>
<feature type="non-terminal residue" evidence="4">
    <location>
        <position position="1"/>
    </location>
</feature>
<gene>
    <name evidence="4" type="ORF">THAOC_05919</name>
</gene>
<accession>K0T4B3</accession>
<protein>
    <recommendedName>
        <fullName evidence="3">Methyltransferase FkbM domain-containing protein</fullName>
    </recommendedName>
</protein>
<evidence type="ECO:0000256" key="2">
    <source>
        <dbReference type="SAM" id="Phobius"/>
    </source>
</evidence>
<evidence type="ECO:0000313" key="5">
    <source>
        <dbReference type="Proteomes" id="UP000266841"/>
    </source>
</evidence>
<dbReference type="InterPro" id="IPR006342">
    <property type="entry name" value="FkbM_mtfrase"/>
</dbReference>
<keyword evidence="2" id="KW-1133">Transmembrane helix</keyword>
<dbReference type="PANTHER" id="PTHR34203">
    <property type="entry name" value="METHYLTRANSFERASE, FKBM FAMILY PROTEIN"/>
    <property type="match status" value="1"/>
</dbReference>
<feature type="transmembrane region" description="Helical" evidence="2">
    <location>
        <begin position="141"/>
        <end position="161"/>
    </location>
</feature>
<dbReference type="SUPFAM" id="SSF53335">
    <property type="entry name" value="S-adenosyl-L-methionine-dependent methyltransferases"/>
    <property type="match status" value="1"/>
</dbReference>
<evidence type="ECO:0000259" key="3">
    <source>
        <dbReference type="Pfam" id="PF05050"/>
    </source>
</evidence>
<feature type="compositionally biased region" description="Low complexity" evidence="1">
    <location>
        <begin position="1"/>
        <end position="26"/>
    </location>
</feature>
<dbReference type="eggNOG" id="ENOG502R0PG">
    <property type="taxonomic scope" value="Eukaryota"/>
</dbReference>
<evidence type="ECO:0000313" key="4">
    <source>
        <dbReference type="EMBL" id="EJK72540.1"/>
    </source>
</evidence>
<name>K0T4B3_THAOC</name>
<dbReference type="OrthoDB" id="48684at2759"/>
<keyword evidence="2" id="KW-0812">Transmembrane</keyword>
<dbReference type="Gene3D" id="3.40.50.150">
    <property type="entry name" value="Vaccinia Virus protein VP39"/>
    <property type="match status" value="1"/>
</dbReference>
<evidence type="ECO:0000256" key="1">
    <source>
        <dbReference type="SAM" id="MobiDB-lite"/>
    </source>
</evidence>
<organism evidence="4 5">
    <name type="scientific">Thalassiosira oceanica</name>
    <name type="common">Marine diatom</name>
    <dbReference type="NCBI Taxonomy" id="159749"/>
    <lineage>
        <taxon>Eukaryota</taxon>
        <taxon>Sar</taxon>
        <taxon>Stramenopiles</taxon>
        <taxon>Ochrophyta</taxon>
        <taxon>Bacillariophyta</taxon>
        <taxon>Coscinodiscophyceae</taxon>
        <taxon>Thalassiosirophycidae</taxon>
        <taxon>Thalassiosirales</taxon>
        <taxon>Thalassiosiraceae</taxon>
        <taxon>Thalassiosira</taxon>
    </lineage>
</organism>
<keyword evidence="5" id="KW-1185">Reference proteome</keyword>
<dbReference type="AlphaFoldDB" id="K0T4B3"/>
<reference evidence="4 5" key="1">
    <citation type="journal article" date="2012" name="Genome Biol.">
        <title>Genome and low-iron response of an oceanic diatom adapted to chronic iron limitation.</title>
        <authorList>
            <person name="Lommer M."/>
            <person name="Specht M."/>
            <person name="Roy A.S."/>
            <person name="Kraemer L."/>
            <person name="Andreson R."/>
            <person name="Gutowska M.A."/>
            <person name="Wolf J."/>
            <person name="Bergner S.V."/>
            <person name="Schilhabel M.B."/>
            <person name="Klostermeier U.C."/>
            <person name="Beiko R.G."/>
            <person name="Rosenstiel P."/>
            <person name="Hippler M."/>
            <person name="Laroche J."/>
        </authorList>
    </citation>
    <scope>NUCLEOTIDE SEQUENCE [LARGE SCALE GENOMIC DNA]</scope>
    <source>
        <strain evidence="4 5">CCMP1005</strain>
    </source>
</reference>
<dbReference type="NCBIfam" id="TIGR01444">
    <property type="entry name" value="fkbM_fam"/>
    <property type="match status" value="1"/>
</dbReference>
<dbReference type="EMBL" id="AGNL01005678">
    <property type="protein sequence ID" value="EJK72540.1"/>
    <property type="molecule type" value="Genomic_DNA"/>
</dbReference>
<dbReference type="PANTHER" id="PTHR34203:SF15">
    <property type="entry name" value="SLL1173 PROTEIN"/>
    <property type="match status" value="1"/>
</dbReference>
<proteinExistence type="predicted"/>
<comment type="caution">
    <text evidence="4">The sequence shown here is derived from an EMBL/GenBank/DDBJ whole genome shotgun (WGS) entry which is preliminary data.</text>
</comment>
<feature type="domain" description="Methyltransferase FkbM" evidence="3">
    <location>
        <begin position="273"/>
        <end position="411"/>
    </location>
</feature>
<dbReference type="Pfam" id="PF05050">
    <property type="entry name" value="Methyltransf_21"/>
    <property type="match status" value="1"/>
</dbReference>
<keyword evidence="2" id="KW-0472">Membrane</keyword>
<dbReference type="InterPro" id="IPR052514">
    <property type="entry name" value="SAM-dependent_MTase"/>
</dbReference>